<dbReference type="OrthoDB" id="205198at2759"/>
<dbReference type="InterPro" id="IPR002190">
    <property type="entry name" value="MHD_dom"/>
</dbReference>
<dbReference type="InterPro" id="IPR037445">
    <property type="entry name" value="MAGE"/>
</dbReference>
<evidence type="ECO:0000313" key="5">
    <source>
        <dbReference type="Proteomes" id="UP000070412"/>
    </source>
</evidence>
<dbReference type="EnsemblMetazoa" id="SSS_3501s_mrna">
    <property type="protein sequence ID" value="KAF7491742.1"/>
    <property type="gene ID" value="SSS_3501"/>
</dbReference>
<dbReference type="EMBL" id="WVUK01000058">
    <property type="protein sequence ID" value="KAF7491742.1"/>
    <property type="molecule type" value="Genomic_DNA"/>
</dbReference>
<feature type="region of interest" description="Disordered" evidence="1">
    <location>
        <begin position="20"/>
        <end position="50"/>
    </location>
</feature>
<dbReference type="InterPro" id="IPR041899">
    <property type="entry name" value="MAGE_WH2"/>
</dbReference>
<dbReference type="PANTHER" id="PTHR11736:SF14">
    <property type="entry name" value="NSE3 HOMOLOG, SMC5-SMC6 COMPLEX COMPONENT"/>
    <property type="match status" value="1"/>
</dbReference>
<gene>
    <name evidence="3" type="ORF">SSS_3501</name>
</gene>
<evidence type="ECO:0000256" key="1">
    <source>
        <dbReference type="SAM" id="MobiDB-lite"/>
    </source>
</evidence>
<sequence length="423" mass="49174">MSNRSVRGAIVYFGSQNKTTFSSREKSSSNRKRGKRDQNETIHSEPNTSNMFEIDENVPIEANDEEISLELDVLINNCVRLILLNEHHKTVIKQADINRFLSENHRLKRDQINNLMRKVSERLWNDFGFRLIPINDLATKSFILHTPYRNDLLCLDEKESENFRKNSNEMNDLDDDIRYETITKEIPLFCDKNGSTNSDQILLPPNTTYDDALDLSKRALLLTILSLIFLDESQQLSEMELFQNLEEIGFDLDAKYEIAHDVPKQNMKKLITEEFVRQNYLKKFKKITQDTSMPAEYYFEWAIRSEIEFKHQDVLNFIVDIGEIHLDKLIHHVKRAEHLDQRRESILNSKNVNIDNQLIANDEIIETCESVTSTSASTTASKTSSSRRKNLSNNLDPIDIDQQESSSDHSTEETNQILSIKKN</sequence>
<dbReference type="GO" id="GO:0005634">
    <property type="term" value="C:nucleus"/>
    <property type="evidence" value="ECO:0007669"/>
    <property type="project" value="TreeGrafter"/>
</dbReference>
<reference evidence="3" key="2">
    <citation type="submission" date="2020-01" db="EMBL/GenBank/DDBJ databases">
        <authorList>
            <person name="Korhonen P.K.K."/>
            <person name="Guangxu M.G."/>
            <person name="Wang T.W."/>
            <person name="Stroehlein A.J.S."/>
            <person name="Young N.D."/>
            <person name="Ang C.-S.A."/>
            <person name="Fernando D.W.F."/>
            <person name="Lu H.L."/>
            <person name="Taylor S.T."/>
            <person name="Ehtesham M.E.M."/>
            <person name="Najaraj S.H.N."/>
            <person name="Harsha G.H.G."/>
            <person name="Madugundu A.M."/>
            <person name="Renuse S.R."/>
            <person name="Holt D.H."/>
            <person name="Pandey A.P."/>
            <person name="Papenfuss A.P."/>
            <person name="Gasser R.B.G."/>
            <person name="Fischer K.F."/>
        </authorList>
    </citation>
    <scope>NUCLEOTIDE SEQUENCE</scope>
    <source>
        <strain evidence="3">SSS_KF_BRIS2020</strain>
    </source>
</reference>
<keyword evidence="5" id="KW-1185">Reference proteome</keyword>
<reference evidence="4" key="3">
    <citation type="submission" date="2022-06" db="UniProtKB">
        <authorList>
            <consortium name="EnsemblMetazoa"/>
        </authorList>
    </citation>
    <scope>IDENTIFICATION</scope>
</reference>
<organism evidence="3">
    <name type="scientific">Sarcoptes scabiei</name>
    <name type="common">Itch mite</name>
    <name type="synonym">Acarus scabiei</name>
    <dbReference type="NCBI Taxonomy" id="52283"/>
    <lineage>
        <taxon>Eukaryota</taxon>
        <taxon>Metazoa</taxon>
        <taxon>Ecdysozoa</taxon>
        <taxon>Arthropoda</taxon>
        <taxon>Chelicerata</taxon>
        <taxon>Arachnida</taxon>
        <taxon>Acari</taxon>
        <taxon>Acariformes</taxon>
        <taxon>Sarcoptiformes</taxon>
        <taxon>Astigmata</taxon>
        <taxon>Psoroptidia</taxon>
        <taxon>Sarcoptoidea</taxon>
        <taxon>Sarcoptidae</taxon>
        <taxon>Sarcoptinae</taxon>
        <taxon>Sarcoptes</taxon>
    </lineage>
</organism>
<evidence type="ECO:0000313" key="3">
    <source>
        <dbReference type="EMBL" id="KAF7491742.1"/>
    </source>
</evidence>
<feature type="compositionally biased region" description="Low complexity" evidence="1">
    <location>
        <begin position="372"/>
        <end position="384"/>
    </location>
</feature>
<dbReference type="Proteomes" id="UP000070412">
    <property type="component" value="Unassembled WGS sequence"/>
</dbReference>
<dbReference type="SMART" id="SM01373">
    <property type="entry name" value="MAGE"/>
    <property type="match status" value="1"/>
</dbReference>
<protein>
    <recommendedName>
        <fullName evidence="2">MAGE domain-containing protein</fullName>
    </recommendedName>
</protein>
<dbReference type="InterPro" id="IPR041898">
    <property type="entry name" value="MAGE_WH1"/>
</dbReference>
<accession>A0A834VBU5</accession>
<dbReference type="PROSITE" id="PS50838">
    <property type="entry name" value="MAGE"/>
    <property type="match status" value="1"/>
</dbReference>
<evidence type="ECO:0000259" key="2">
    <source>
        <dbReference type="PROSITE" id="PS50838"/>
    </source>
</evidence>
<dbReference type="PANTHER" id="PTHR11736">
    <property type="entry name" value="MELANOMA-ASSOCIATED ANTIGEN MAGE ANTIGEN"/>
    <property type="match status" value="1"/>
</dbReference>
<name>A0A834VBU5_SARSC</name>
<reference evidence="5" key="1">
    <citation type="journal article" date="2020" name="PLoS Negl. Trop. Dis.">
        <title>High-quality nuclear genome for Sarcoptes scabiei-A critical resource for a neglected parasite.</title>
        <authorList>
            <person name="Korhonen P.K."/>
            <person name="Gasser R.B."/>
            <person name="Ma G."/>
            <person name="Wang T."/>
            <person name="Stroehlein A.J."/>
            <person name="Young N.D."/>
            <person name="Ang C.S."/>
            <person name="Fernando D.D."/>
            <person name="Lu H.C."/>
            <person name="Taylor S."/>
            <person name="Reynolds S.L."/>
            <person name="Mofiz E."/>
            <person name="Najaraj S.H."/>
            <person name="Gowda H."/>
            <person name="Madugundu A."/>
            <person name="Renuse S."/>
            <person name="Holt D."/>
            <person name="Pandey A."/>
            <person name="Papenfuss A.T."/>
            <person name="Fischer K."/>
        </authorList>
    </citation>
    <scope>NUCLEOTIDE SEQUENCE [LARGE SCALE GENOMIC DNA]</scope>
</reference>
<dbReference type="Gene3D" id="1.10.10.1210">
    <property type="entry name" value="MAGE homology domain, winged helix WH2 motif"/>
    <property type="match status" value="1"/>
</dbReference>
<feature type="region of interest" description="Disordered" evidence="1">
    <location>
        <begin position="371"/>
        <end position="423"/>
    </location>
</feature>
<dbReference type="Gene3D" id="1.10.10.1200">
    <property type="entry name" value="MAGE homology domain, winged helix WH1 motif"/>
    <property type="match status" value="1"/>
</dbReference>
<proteinExistence type="predicted"/>
<feature type="compositionally biased region" description="Polar residues" evidence="1">
    <location>
        <begin position="413"/>
        <end position="423"/>
    </location>
</feature>
<dbReference type="Pfam" id="PF01454">
    <property type="entry name" value="MAGE"/>
    <property type="match status" value="1"/>
</dbReference>
<dbReference type="AlphaFoldDB" id="A0A834VBU5"/>
<feature type="domain" description="MAGE" evidence="2">
    <location>
        <begin position="214"/>
        <end position="321"/>
    </location>
</feature>
<evidence type="ECO:0000313" key="4">
    <source>
        <dbReference type="EnsemblMetazoa" id="KAF7491742.1"/>
    </source>
</evidence>